<sequence length="246" mass="26875">MRVSFDSNAWEKIFDPADRDWTTIRAARATNQIAGFISEAGFRIEAIRKSERTSYFSEPTMQVQVSVVERDGKPHIQMTMGPDDARHPGLPEMQSAKLKSAFDAGIRLMRTASWLGLPSPTEIGDPALFAQGARGAGEREQRQIDALARIEARGVGRAAFEAAGGWQGAGGVLQDEKRFRKACAEWADGELVAAHIGYRNDILCTNDQAHAAGRSILDPTNRAWLTAEFGVQFATLDELLGQISAT</sequence>
<dbReference type="EMBL" id="CP086138">
    <property type="protein sequence ID" value="UEM18122.1"/>
    <property type="molecule type" value="Genomic_DNA"/>
</dbReference>
<protein>
    <submittedName>
        <fullName evidence="1">Uncharacterized protein</fullName>
    </submittedName>
</protein>
<dbReference type="AlphaFoldDB" id="A0A939MJA2"/>
<keyword evidence="2" id="KW-0614">Plasmid</keyword>
<evidence type="ECO:0000313" key="1">
    <source>
        <dbReference type="EMBL" id="MBO1868890.1"/>
    </source>
</evidence>
<proteinExistence type="predicted"/>
<dbReference type="KEGG" id="bban:J4G43_054055"/>
<dbReference type="Proteomes" id="UP000664702">
    <property type="component" value="Plasmid pBb144S4b"/>
</dbReference>
<evidence type="ECO:0000313" key="3">
    <source>
        <dbReference type="Proteomes" id="UP000664702"/>
    </source>
</evidence>
<dbReference type="EMBL" id="JAGEMI010000002">
    <property type="protein sequence ID" value="MBO1868890.1"/>
    <property type="molecule type" value="Genomic_DNA"/>
</dbReference>
<reference evidence="1" key="1">
    <citation type="submission" date="2021-03" db="EMBL/GenBank/DDBJ databases">
        <title>Whole Genome Sequence of Bradyrhizobium sp. Strain 144S4.</title>
        <authorList>
            <person name="Bromfield E.S.P."/>
            <person name="Cloutier S."/>
        </authorList>
    </citation>
    <scope>NUCLEOTIDE SEQUENCE [LARGE SCALE GENOMIC DNA]</scope>
    <source>
        <strain evidence="1">144S4</strain>
    </source>
</reference>
<geneLocation type="plasmid" evidence="2 3">
    <name>pBb144S4b</name>
</geneLocation>
<dbReference type="RefSeq" id="WP_208089643.1">
    <property type="nucleotide sequence ID" value="NZ_CP086138.1"/>
</dbReference>
<evidence type="ECO:0000313" key="2">
    <source>
        <dbReference type="EMBL" id="UEM18122.1"/>
    </source>
</evidence>
<reference evidence="2 3" key="2">
    <citation type="journal article" date="2022" name="Int. J. Syst. Evol. Microbiol.">
        <title>Strains of Bradyrhizobium barranii sp. nov. associated with legumes native to Canada are symbionts of soybeans and belong to different subspecies (subsp. barranii subsp. nov. and subsp. apii subsp. nov.) and symbiovars (sv. glycinearum and sv. septentrionale).</title>
        <authorList>
            <person name="Bromfield E.S.P."/>
            <person name="Cloutier S."/>
            <person name="Wasai-Hara S."/>
            <person name="Minamisawa K."/>
        </authorList>
    </citation>
    <scope>NUCLEOTIDE SEQUENCE [LARGE SCALE GENOMIC DNA]</scope>
    <source>
        <strain evidence="3">144S4</strain>
        <plasmid evidence="2 3">pBb144S4b</plasmid>
    </source>
</reference>
<name>A0A939MJA2_9BRAD</name>
<accession>A0A939MJA2</accession>
<organism evidence="1">
    <name type="scientific">Bradyrhizobium barranii subsp. barranii</name>
    <dbReference type="NCBI Taxonomy" id="2823807"/>
    <lineage>
        <taxon>Bacteria</taxon>
        <taxon>Pseudomonadati</taxon>
        <taxon>Pseudomonadota</taxon>
        <taxon>Alphaproteobacteria</taxon>
        <taxon>Hyphomicrobiales</taxon>
        <taxon>Nitrobacteraceae</taxon>
        <taxon>Bradyrhizobium</taxon>
        <taxon>Bradyrhizobium barranii</taxon>
    </lineage>
</organism>
<gene>
    <name evidence="2" type="ORF">J4G43_054055</name>
    <name evidence="1" type="ORF">J4G43_51400</name>
</gene>